<proteinExistence type="predicted"/>
<evidence type="ECO:0000313" key="2">
    <source>
        <dbReference type="Proteomes" id="UP000317316"/>
    </source>
</evidence>
<gene>
    <name evidence="1" type="ORF">FG382_00600</name>
</gene>
<dbReference type="OrthoDB" id="2739977at2"/>
<dbReference type="RefSeq" id="WP_142536940.1">
    <property type="nucleotide sequence ID" value="NZ_BMIE01000002.1"/>
</dbReference>
<dbReference type="EMBL" id="VDGH01000001">
    <property type="protein sequence ID" value="TQR16696.1"/>
    <property type="molecule type" value="Genomic_DNA"/>
</dbReference>
<accession>A0A544TGY5</accession>
<reference evidence="1 2" key="1">
    <citation type="submission" date="2019-05" db="EMBL/GenBank/DDBJ databases">
        <title>Psychrobacillus vulpis sp. nov., a new species isolated from feces of a red fox that inhabits in The Tablas de Daimiel Natural Park, Albacete, Spain.</title>
        <authorList>
            <person name="Rodriguez M."/>
            <person name="Reina J.C."/>
            <person name="Bejar V."/>
            <person name="Llamas I."/>
        </authorList>
    </citation>
    <scope>NUCLEOTIDE SEQUENCE [LARGE SCALE GENOMIC DNA]</scope>
    <source>
        <strain evidence="1 2">NEAU-3TGS17</strain>
    </source>
</reference>
<sequence length="138" mass="15814">MAEAKKRKKGFVVGTLILFASLSFLFFTNVPKAVLEICSPLFQNGSLEMQMMQLTLMEKGGLYDQVGERLKEKGFEHDILGGITEKDKILVKFVLKNQEASDKRQEEIMDIFHDYIEKNNLNTQTFDVKVSNDTSTNW</sequence>
<comment type="caution">
    <text evidence="1">The sequence shown here is derived from an EMBL/GenBank/DDBJ whole genome shotgun (WGS) entry which is preliminary data.</text>
</comment>
<evidence type="ECO:0000313" key="1">
    <source>
        <dbReference type="EMBL" id="TQR16696.1"/>
    </source>
</evidence>
<organism evidence="1 2">
    <name type="scientific">Psychrobacillus lasiicapitis</name>
    <dbReference type="NCBI Taxonomy" id="1636719"/>
    <lineage>
        <taxon>Bacteria</taxon>
        <taxon>Bacillati</taxon>
        <taxon>Bacillota</taxon>
        <taxon>Bacilli</taxon>
        <taxon>Bacillales</taxon>
        <taxon>Bacillaceae</taxon>
        <taxon>Psychrobacillus</taxon>
    </lineage>
</organism>
<protein>
    <submittedName>
        <fullName evidence="1">Uncharacterized protein</fullName>
    </submittedName>
</protein>
<dbReference type="Proteomes" id="UP000317316">
    <property type="component" value="Unassembled WGS sequence"/>
</dbReference>
<dbReference type="AlphaFoldDB" id="A0A544TGY5"/>
<keyword evidence="2" id="KW-1185">Reference proteome</keyword>
<name>A0A544TGY5_9BACI</name>